<name>A0A557SYP8_9ARCH</name>
<protein>
    <submittedName>
        <fullName evidence="1">Uncharacterized protein</fullName>
    </submittedName>
</protein>
<organism evidence="1 2">
    <name type="scientific">Candidatus Nitrosocosmicus arcticus</name>
    <dbReference type="NCBI Taxonomy" id="2035267"/>
    <lineage>
        <taxon>Archaea</taxon>
        <taxon>Nitrososphaerota</taxon>
        <taxon>Nitrososphaeria</taxon>
        <taxon>Nitrososphaerales</taxon>
        <taxon>Nitrososphaeraceae</taxon>
        <taxon>Candidatus Nitrosocosmicus</taxon>
    </lineage>
</organism>
<accession>A0A557SYP8</accession>
<evidence type="ECO:0000313" key="1">
    <source>
        <dbReference type="EMBL" id="TVP41728.1"/>
    </source>
</evidence>
<proteinExistence type="predicted"/>
<comment type="caution">
    <text evidence="1">The sequence shown here is derived from an EMBL/GenBank/DDBJ whole genome shotgun (WGS) entry which is preliminary data.</text>
</comment>
<dbReference type="Proteomes" id="UP000315289">
    <property type="component" value="Unassembled WGS sequence"/>
</dbReference>
<keyword evidence="2" id="KW-1185">Reference proteome</keyword>
<reference evidence="1 2" key="1">
    <citation type="journal article" date="2019" name="Front. Microbiol.">
        <title>Ammonia Oxidation by the Arctic Terrestrial Thaumarchaeote Candidatus Nitrosocosmicus arcticus Is Stimulated by Increasing Temperatures.</title>
        <authorList>
            <person name="Alves R.J.E."/>
            <person name="Kerou M."/>
            <person name="Zappe A."/>
            <person name="Bittner R."/>
            <person name="Abby S.S."/>
            <person name="Schmidt H.A."/>
            <person name="Pfeifer K."/>
            <person name="Schleper C."/>
        </authorList>
    </citation>
    <scope>NUCLEOTIDE SEQUENCE [LARGE SCALE GENOMIC DNA]</scope>
    <source>
        <strain evidence="1 2">Kfb</strain>
    </source>
</reference>
<evidence type="ECO:0000313" key="2">
    <source>
        <dbReference type="Proteomes" id="UP000315289"/>
    </source>
</evidence>
<dbReference type="AlphaFoldDB" id="A0A557SYP8"/>
<gene>
    <name evidence="1" type="ORF">NARC_10134</name>
</gene>
<dbReference type="EMBL" id="VOAH01000001">
    <property type="protein sequence ID" value="TVP41728.1"/>
    <property type="molecule type" value="Genomic_DNA"/>
</dbReference>
<sequence length="60" mass="7349">MYIASASLNRFESQRRSKFAYRLIIDRYYSENSAIFIIVDRAYLKKILFNKINWFSLWNC</sequence>